<gene>
    <name evidence="2" type="ORF">Pcinc_001251</name>
</gene>
<reference evidence="2" key="1">
    <citation type="submission" date="2023-10" db="EMBL/GenBank/DDBJ databases">
        <title>Genome assemblies of two species of porcelain crab, Petrolisthes cinctipes and Petrolisthes manimaculis (Anomura: Porcellanidae).</title>
        <authorList>
            <person name="Angst P."/>
        </authorList>
    </citation>
    <scope>NUCLEOTIDE SEQUENCE</scope>
    <source>
        <strain evidence="2">PB745_01</strain>
        <tissue evidence="2">Gill</tissue>
    </source>
</reference>
<feature type="compositionally biased region" description="Low complexity" evidence="1">
    <location>
        <begin position="14"/>
        <end position="24"/>
    </location>
</feature>
<protein>
    <submittedName>
        <fullName evidence="2">Uncharacterized protein</fullName>
    </submittedName>
</protein>
<proteinExistence type="predicted"/>
<dbReference type="Proteomes" id="UP001286313">
    <property type="component" value="Unassembled WGS sequence"/>
</dbReference>
<comment type="caution">
    <text evidence="2">The sequence shown here is derived from an EMBL/GenBank/DDBJ whole genome shotgun (WGS) entry which is preliminary data.</text>
</comment>
<accession>A0AAE1GKH0</accession>
<evidence type="ECO:0000256" key="1">
    <source>
        <dbReference type="SAM" id="MobiDB-lite"/>
    </source>
</evidence>
<keyword evidence="3" id="KW-1185">Reference proteome</keyword>
<dbReference type="EMBL" id="JAWQEG010000072">
    <property type="protein sequence ID" value="KAK3895018.1"/>
    <property type="molecule type" value="Genomic_DNA"/>
</dbReference>
<name>A0AAE1GKH0_PETCI</name>
<sequence>MPPSTSPAARADTPRYTKSPTSPYTPYLTYYASMPPSTSPAASTSSDTPKIYLKMPAVRGKSRDVRLVNDTYRDWLRRVEDNPTRPSVPCAMWILLQNSLLLKGTTFQSSTHYKLQE</sequence>
<dbReference type="AlphaFoldDB" id="A0AAE1GKH0"/>
<organism evidence="2 3">
    <name type="scientific">Petrolisthes cinctipes</name>
    <name type="common">Flat porcelain crab</name>
    <dbReference type="NCBI Taxonomy" id="88211"/>
    <lineage>
        <taxon>Eukaryota</taxon>
        <taxon>Metazoa</taxon>
        <taxon>Ecdysozoa</taxon>
        <taxon>Arthropoda</taxon>
        <taxon>Crustacea</taxon>
        <taxon>Multicrustacea</taxon>
        <taxon>Malacostraca</taxon>
        <taxon>Eumalacostraca</taxon>
        <taxon>Eucarida</taxon>
        <taxon>Decapoda</taxon>
        <taxon>Pleocyemata</taxon>
        <taxon>Anomura</taxon>
        <taxon>Galatheoidea</taxon>
        <taxon>Porcellanidae</taxon>
        <taxon>Petrolisthes</taxon>
    </lineage>
</organism>
<evidence type="ECO:0000313" key="3">
    <source>
        <dbReference type="Proteomes" id="UP001286313"/>
    </source>
</evidence>
<evidence type="ECO:0000313" key="2">
    <source>
        <dbReference type="EMBL" id="KAK3895018.1"/>
    </source>
</evidence>
<feature type="region of interest" description="Disordered" evidence="1">
    <location>
        <begin position="1"/>
        <end position="24"/>
    </location>
</feature>